<dbReference type="KEGG" id="hro:HELRODRAFT_159391"/>
<feature type="region of interest" description="Disordered" evidence="1">
    <location>
        <begin position="243"/>
        <end position="275"/>
    </location>
</feature>
<dbReference type="OrthoDB" id="245697at2759"/>
<reference evidence="5" key="1">
    <citation type="submission" date="2012-12" db="EMBL/GenBank/DDBJ databases">
        <authorList>
            <person name="Hellsten U."/>
            <person name="Grimwood J."/>
            <person name="Chapman J.A."/>
            <person name="Shapiro H."/>
            <person name="Aerts A."/>
            <person name="Otillar R.P."/>
            <person name="Terry A.Y."/>
            <person name="Boore J.L."/>
            <person name="Simakov O."/>
            <person name="Marletaz F."/>
            <person name="Cho S.-J."/>
            <person name="Edsinger-Gonzales E."/>
            <person name="Havlak P."/>
            <person name="Kuo D.-H."/>
            <person name="Larsson T."/>
            <person name="Lv J."/>
            <person name="Arendt D."/>
            <person name="Savage R."/>
            <person name="Osoegawa K."/>
            <person name="de Jong P."/>
            <person name="Lindberg D.R."/>
            <person name="Seaver E.C."/>
            <person name="Weisblat D.A."/>
            <person name="Putnam N.H."/>
            <person name="Grigoriev I.V."/>
            <person name="Rokhsar D.S."/>
        </authorList>
    </citation>
    <scope>NUCLEOTIDE SEQUENCE</scope>
</reference>
<gene>
    <name evidence="4" type="primary">20198297</name>
    <name evidence="3" type="ORF">HELRODRAFT_159391</name>
</gene>
<dbReference type="InterPro" id="IPR000219">
    <property type="entry name" value="DH_dom"/>
</dbReference>
<protein>
    <recommendedName>
        <fullName evidence="2">DH domain-containing protein</fullName>
    </recommendedName>
</protein>
<dbReference type="EnsemblMetazoa" id="HelroT159391">
    <property type="protein sequence ID" value="HelroP159391"/>
    <property type="gene ID" value="HelroG159391"/>
</dbReference>
<dbReference type="SMART" id="SM00325">
    <property type="entry name" value="RhoGEF"/>
    <property type="match status" value="1"/>
</dbReference>
<feature type="compositionally biased region" description="Polar residues" evidence="1">
    <location>
        <begin position="243"/>
        <end position="261"/>
    </location>
</feature>
<dbReference type="InParanoid" id="T1ENZ7"/>
<reference evidence="3 5" key="2">
    <citation type="journal article" date="2013" name="Nature">
        <title>Insights into bilaterian evolution from three spiralian genomes.</title>
        <authorList>
            <person name="Simakov O."/>
            <person name="Marletaz F."/>
            <person name="Cho S.J."/>
            <person name="Edsinger-Gonzales E."/>
            <person name="Havlak P."/>
            <person name="Hellsten U."/>
            <person name="Kuo D.H."/>
            <person name="Larsson T."/>
            <person name="Lv J."/>
            <person name="Arendt D."/>
            <person name="Savage R."/>
            <person name="Osoegawa K."/>
            <person name="de Jong P."/>
            <person name="Grimwood J."/>
            <person name="Chapman J.A."/>
            <person name="Shapiro H."/>
            <person name="Aerts A."/>
            <person name="Otillar R.P."/>
            <person name="Terry A.Y."/>
            <person name="Boore J.L."/>
            <person name="Grigoriev I.V."/>
            <person name="Lindberg D.R."/>
            <person name="Seaver E.C."/>
            <person name="Weisblat D.A."/>
            <person name="Putnam N.H."/>
            <person name="Rokhsar D.S."/>
        </authorList>
    </citation>
    <scope>NUCLEOTIDE SEQUENCE</scope>
</reference>
<dbReference type="EMBL" id="KB095811">
    <property type="protein sequence ID" value="ESO12807.1"/>
    <property type="molecule type" value="Genomic_DNA"/>
</dbReference>
<feature type="domain" description="DH" evidence="2">
    <location>
        <begin position="1"/>
        <end position="190"/>
    </location>
</feature>
<dbReference type="PANTHER" id="PTHR12673">
    <property type="entry name" value="FACIOGENITAL DYSPLASIA PROTEIN"/>
    <property type="match status" value="1"/>
</dbReference>
<dbReference type="CTD" id="20198297"/>
<dbReference type="EMBL" id="AMQM01000242">
    <property type="status" value="NOT_ANNOTATED_CDS"/>
    <property type="molecule type" value="Genomic_DNA"/>
</dbReference>
<evidence type="ECO:0000313" key="3">
    <source>
        <dbReference type="EMBL" id="ESO12807.1"/>
    </source>
</evidence>
<reference evidence="4" key="3">
    <citation type="submission" date="2015-06" db="UniProtKB">
        <authorList>
            <consortium name="EnsemblMetazoa"/>
        </authorList>
    </citation>
    <scope>IDENTIFICATION</scope>
</reference>
<dbReference type="Pfam" id="PF00621">
    <property type="entry name" value="RhoGEF"/>
    <property type="match status" value="1"/>
</dbReference>
<evidence type="ECO:0000256" key="1">
    <source>
        <dbReference type="SAM" id="MobiDB-lite"/>
    </source>
</evidence>
<dbReference type="GO" id="GO:0005085">
    <property type="term" value="F:guanyl-nucleotide exchange factor activity"/>
    <property type="evidence" value="ECO:0007669"/>
    <property type="project" value="InterPro"/>
</dbReference>
<dbReference type="GeneID" id="20198297"/>
<keyword evidence="5" id="KW-1185">Reference proteome</keyword>
<evidence type="ECO:0000313" key="5">
    <source>
        <dbReference type="Proteomes" id="UP000015101"/>
    </source>
</evidence>
<dbReference type="Gene3D" id="1.20.900.10">
    <property type="entry name" value="Dbl homology (DH) domain"/>
    <property type="match status" value="1"/>
</dbReference>
<sequence length="523" mass="59615">MEIYETEKKYCSSLWILLDHFAGSLRRSRLVSGDVVSLMFSPCLEEIYKDHCQFLHQLDIQLINWNPHDTTTNNSGVIDIFREFFKSSDCPLLRQYQAYVTGFSASLLKIRKVIKENDDVATLFKVLQGDACCDRLDLNAFLLTPVQRIPRYVLLFKQLLKYTDQRSEEWTLINTCLTDLANFLNCLNGSIEQSLKLVSIKSSMKPKKKFGISLKSNAQQQNGEKMFRQLSTGHQRNNLQYEQPQHNTLPSSSNSQKSTPLRSKMKLNKHSKRESKAYDNMGLVDEDVLNGTLVRSELETEAPDCGVVEPSTQTIELFQNIIRFSSDDEDQLKRRFSTTFSKFENKITSLAARRKKKSNKTGPLVASHNISGFTGIKDENSNEKFDEVVVANLDDVDGDVREVELCRERKGECQKTFELSANSTAKPESGAIVRKNSSIGGRILKKFKPSFEKENSTLQQRESEQQPQQLLQQAASATLFASNYQETNTSILSKESIKRKSIKESAEFTEETDLVQIVQIMKK</sequence>
<dbReference type="STRING" id="6412.T1ENZ7"/>
<dbReference type="PANTHER" id="PTHR12673:SF159">
    <property type="entry name" value="LD03170P"/>
    <property type="match status" value="1"/>
</dbReference>
<accession>T1ENZ7</accession>
<evidence type="ECO:0000259" key="2">
    <source>
        <dbReference type="PROSITE" id="PS50010"/>
    </source>
</evidence>
<dbReference type="InterPro" id="IPR051092">
    <property type="entry name" value="FYVE_RhoGEF_PH"/>
</dbReference>
<feature type="compositionally biased region" description="Basic residues" evidence="1">
    <location>
        <begin position="263"/>
        <end position="273"/>
    </location>
</feature>
<evidence type="ECO:0000313" key="4">
    <source>
        <dbReference type="EnsemblMetazoa" id="HelroP159391"/>
    </source>
</evidence>
<dbReference type="HOGENOM" id="CLU_521025_0_0_1"/>
<dbReference type="eggNOG" id="KOG3523">
    <property type="taxonomic scope" value="Eukaryota"/>
</dbReference>
<organism evidence="4 5">
    <name type="scientific">Helobdella robusta</name>
    <name type="common">Californian leech</name>
    <dbReference type="NCBI Taxonomy" id="6412"/>
    <lineage>
        <taxon>Eukaryota</taxon>
        <taxon>Metazoa</taxon>
        <taxon>Spiralia</taxon>
        <taxon>Lophotrochozoa</taxon>
        <taxon>Annelida</taxon>
        <taxon>Clitellata</taxon>
        <taxon>Hirudinea</taxon>
        <taxon>Rhynchobdellida</taxon>
        <taxon>Glossiphoniidae</taxon>
        <taxon>Helobdella</taxon>
    </lineage>
</organism>
<dbReference type="CDD" id="cd00160">
    <property type="entry name" value="RhoGEF"/>
    <property type="match status" value="1"/>
</dbReference>
<proteinExistence type="predicted"/>
<dbReference type="AlphaFoldDB" id="T1ENZ7"/>
<name>T1ENZ7_HELRO</name>
<dbReference type="SUPFAM" id="SSF48065">
    <property type="entry name" value="DBL homology domain (DH-domain)"/>
    <property type="match status" value="1"/>
</dbReference>
<dbReference type="PROSITE" id="PS50010">
    <property type="entry name" value="DH_2"/>
    <property type="match status" value="1"/>
</dbReference>
<dbReference type="RefSeq" id="XP_009009527.1">
    <property type="nucleotide sequence ID" value="XM_009011279.1"/>
</dbReference>
<dbReference type="Proteomes" id="UP000015101">
    <property type="component" value="Unassembled WGS sequence"/>
</dbReference>
<dbReference type="InterPro" id="IPR035899">
    <property type="entry name" value="DBL_dom_sf"/>
</dbReference>